<dbReference type="InterPro" id="IPR013549">
    <property type="entry name" value="DUF1731"/>
</dbReference>
<proteinExistence type="inferred from homology"/>
<dbReference type="EMBL" id="BAAAME010000002">
    <property type="protein sequence ID" value="GAA1733679.1"/>
    <property type="molecule type" value="Genomic_DNA"/>
</dbReference>
<keyword evidence="5" id="KW-1185">Reference proteome</keyword>
<dbReference type="NCBIfam" id="TIGR01777">
    <property type="entry name" value="yfcH"/>
    <property type="match status" value="1"/>
</dbReference>
<name>A0ABN2JNS4_9ACTN</name>
<feature type="domain" description="NAD-dependent epimerase/dehydratase" evidence="2">
    <location>
        <begin position="7"/>
        <end position="220"/>
    </location>
</feature>
<gene>
    <name evidence="4" type="ORF">GCM10009710_12980</name>
</gene>
<dbReference type="Pfam" id="PF08338">
    <property type="entry name" value="DUF1731"/>
    <property type="match status" value="1"/>
</dbReference>
<accession>A0ABN2JNS4</accession>
<comment type="caution">
    <text evidence="4">The sequence shown here is derived from an EMBL/GenBank/DDBJ whole genome shotgun (WGS) entry which is preliminary data.</text>
</comment>
<reference evidence="4 5" key="1">
    <citation type="journal article" date="2019" name="Int. J. Syst. Evol. Microbiol.">
        <title>The Global Catalogue of Microorganisms (GCM) 10K type strain sequencing project: providing services to taxonomists for standard genome sequencing and annotation.</title>
        <authorList>
            <consortium name="The Broad Institute Genomics Platform"/>
            <consortium name="The Broad Institute Genome Sequencing Center for Infectious Disease"/>
            <person name="Wu L."/>
            <person name="Ma J."/>
        </authorList>
    </citation>
    <scope>NUCLEOTIDE SEQUENCE [LARGE SCALE GENOMIC DNA]</scope>
    <source>
        <strain evidence="4 5">JCM 13518</strain>
    </source>
</reference>
<feature type="domain" description="DUF1731" evidence="3">
    <location>
        <begin position="251"/>
        <end position="295"/>
    </location>
</feature>
<evidence type="ECO:0000259" key="2">
    <source>
        <dbReference type="Pfam" id="PF01370"/>
    </source>
</evidence>
<dbReference type="RefSeq" id="WP_344198972.1">
    <property type="nucleotide sequence ID" value="NZ_BAAAME010000002.1"/>
</dbReference>
<dbReference type="InterPro" id="IPR001509">
    <property type="entry name" value="Epimerase_deHydtase"/>
</dbReference>
<dbReference type="SUPFAM" id="SSF51735">
    <property type="entry name" value="NAD(P)-binding Rossmann-fold domains"/>
    <property type="match status" value="1"/>
</dbReference>
<organism evidence="4 5">
    <name type="scientific">Aeromicrobium alkaliterrae</name>
    <dbReference type="NCBI Taxonomy" id="302168"/>
    <lineage>
        <taxon>Bacteria</taxon>
        <taxon>Bacillati</taxon>
        <taxon>Actinomycetota</taxon>
        <taxon>Actinomycetes</taxon>
        <taxon>Propionibacteriales</taxon>
        <taxon>Nocardioidaceae</taxon>
        <taxon>Aeromicrobium</taxon>
    </lineage>
</organism>
<evidence type="ECO:0000313" key="5">
    <source>
        <dbReference type="Proteomes" id="UP001501057"/>
    </source>
</evidence>
<protein>
    <submittedName>
        <fullName evidence="4">TIGR01777 family oxidoreductase</fullName>
    </submittedName>
</protein>
<dbReference type="Pfam" id="PF01370">
    <property type="entry name" value="Epimerase"/>
    <property type="match status" value="1"/>
</dbReference>
<comment type="similarity">
    <text evidence="1">Belongs to the NAD(P)-dependent epimerase/dehydratase family. SDR39U1 subfamily.</text>
</comment>
<dbReference type="Gene3D" id="3.40.50.720">
    <property type="entry name" value="NAD(P)-binding Rossmann-like Domain"/>
    <property type="match status" value="1"/>
</dbReference>
<dbReference type="PANTHER" id="PTHR11092">
    <property type="entry name" value="SUGAR NUCLEOTIDE EPIMERASE RELATED"/>
    <property type="match status" value="1"/>
</dbReference>
<evidence type="ECO:0000313" key="4">
    <source>
        <dbReference type="EMBL" id="GAA1733679.1"/>
    </source>
</evidence>
<evidence type="ECO:0000256" key="1">
    <source>
        <dbReference type="ARBA" id="ARBA00009353"/>
    </source>
</evidence>
<sequence>MTDALRVVVGGASGFLGGPLVDELRDRGHAVTRLVRGSAHDADASLWDPYGSDLDQRLIDDADVVINLSGAPIQRWPRTAKYQQEILRSRIAATSTLARAVARSKRPAALLSASGMSYYGADRGDTLLPESESAGDGFLASVSQQWEAATEPAVTAGARVCFLRTSLVLDESGGALKLMAIPFRRYGGAVLGSGDQYMSYISRVDWVRAVAHLAETDVAGPVNLANADPVTNRQFTRALAEAVDAKAFLKAPAPVLKLALGGLSDELLGSLRLEPRALSQSGFSFETPDIASTLKRGLKP</sequence>
<dbReference type="InterPro" id="IPR036291">
    <property type="entry name" value="NAD(P)-bd_dom_sf"/>
</dbReference>
<evidence type="ECO:0000259" key="3">
    <source>
        <dbReference type="Pfam" id="PF08338"/>
    </source>
</evidence>
<dbReference type="InterPro" id="IPR010099">
    <property type="entry name" value="SDR39U1"/>
</dbReference>
<dbReference type="Proteomes" id="UP001501057">
    <property type="component" value="Unassembled WGS sequence"/>
</dbReference>
<dbReference type="PANTHER" id="PTHR11092:SF0">
    <property type="entry name" value="EPIMERASE FAMILY PROTEIN SDR39U1"/>
    <property type="match status" value="1"/>
</dbReference>